<evidence type="ECO:0000259" key="1">
    <source>
        <dbReference type="Pfam" id="PF13963"/>
    </source>
</evidence>
<proteinExistence type="predicted"/>
<dbReference type="AlphaFoldDB" id="A0A843U1G5"/>
<evidence type="ECO:0000313" key="2">
    <source>
        <dbReference type="EMBL" id="MQL77381.1"/>
    </source>
</evidence>
<organism evidence="2 3">
    <name type="scientific">Colocasia esculenta</name>
    <name type="common">Wild taro</name>
    <name type="synonym">Arum esculentum</name>
    <dbReference type="NCBI Taxonomy" id="4460"/>
    <lineage>
        <taxon>Eukaryota</taxon>
        <taxon>Viridiplantae</taxon>
        <taxon>Streptophyta</taxon>
        <taxon>Embryophyta</taxon>
        <taxon>Tracheophyta</taxon>
        <taxon>Spermatophyta</taxon>
        <taxon>Magnoliopsida</taxon>
        <taxon>Liliopsida</taxon>
        <taxon>Araceae</taxon>
        <taxon>Aroideae</taxon>
        <taxon>Colocasieae</taxon>
        <taxon>Colocasia</taxon>
    </lineage>
</organism>
<keyword evidence="3" id="KW-1185">Reference proteome</keyword>
<protein>
    <recommendedName>
        <fullName evidence="1">Transposase-associated domain-containing protein</fullName>
    </recommendedName>
</protein>
<dbReference type="InterPro" id="IPR029480">
    <property type="entry name" value="Transpos_assoc"/>
</dbReference>
<feature type="domain" description="Transposase-associated" evidence="1">
    <location>
        <begin position="93"/>
        <end position="154"/>
    </location>
</feature>
<name>A0A843U1G5_COLES</name>
<accession>A0A843U1G5</accession>
<dbReference type="EMBL" id="NMUH01000345">
    <property type="protein sequence ID" value="MQL77381.1"/>
    <property type="molecule type" value="Genomic_DNA"/>
</dbReference>
<reference evidence="2" key="1">
    <citation type="submission" date="2017-07" db="EMBL/GenBank/DDBJ databases">
        <title>Taro Niue Genome Assembly and Annotation.</title>
        <authorList>
            <person name="Atibalentja N."/>
            <person name="Keating K."/>
            <person name="Fields C.J."/>
        </authorList>
    </citation>
    <scope>NUCLEOTIDE SEQUENCE</scope>
    <source>
        <strain evidence="2">Niue_2</strain>
        <tissue evidence="2">Leaf</tissue>
    </source>
</reference>
<comment type="caution">
    <text evidence="2">The sequence shown here is derived from an EMBL/GenBank/DDBJ whole genome shotgun (WGS) entry which is preliminary data.</text>
</comment>
<dbReference type="Proteomes" id="UP000652761">
    <property type="component" value="Unassembled WGS sequence"/>
</dbReference>
<evidence type="ECO:0000313" key="3">
    <source>
        <dbReference type="Proteomes" id="UP000652761"/>
    </source>
</evidence>
<sequence>MSSCLVTEENIISDISPLSVPFTNIDQQPLHDHIALSSLHQRFRTQRSGDRERTTTISPDIPLCTPPSLFCFLSPSSHIRILGFLPLAWRPQKGVDGFIDFVVSNVNTVDPEGRIRCPCAVCKNNRFLHPFDVAQHLYKKGFVYGYVNWTAHGEEFWGHTEVRQGRVGDNKIRELSYGPAKHVHTPLRGTALPLLLRLLPSEVHTPLRGTALPLLLRLLPLDVHILHKFTLHSGALPSPSYYNSFHQTPHSTAYYNPHFGSYYRPMSTSYYGPHSAFYYSAPSSYYGPHSTFYYKLNRSF</sequence>
<dbReference type="OrthoDB" id="671800at2759"/>
<dbReference type="Pfam" id="PF13963">
    <property type="entry name" value="Transpos_assoc"/>
    <property type="match status" value="1"/>
</dbReference>
<gene>
    <name evidence="2" type="ORF">Taro_009773</name>
</gene>